<dbReference type="RefSeq" id="WP_229660773.1">
    <property type="nucleotide sequence ID" value="NZ_BMKQ01000001.1"/>
</dbReference>
<dbReference type="AlphaFoldDB" id="A0A917BIF5"/>
<dbReference type="Pfam" id="PF08818">
    <property type="entry name" value="DUF1801"/>
    <property type="match status" value="1"/>
</dbReference>
<protein>
    <recommendedName>
        <fullName evidence="1">YdhG-like domain-containing protein</fullName>
    </recommendedName>
</protein>
<dbReference type="Proteomes" id="UP000649179">
    <property type="component" value="Unassembled WGS sequence"/>
</dbReference>
<evidence type="ECO:0000313" key="2">
    <source>
        <dbReference type="EMBL" id="GGF46837.1"/>
    </source>
</evidence>
<accession>A0A917BIF5</accession>
<proteinExistence type="predicted"/>
<name>A0A917BIF5_9ACTN</name>
<reference evidence="2" key="1">
    <citation type="journal article" date="2014" name="Int. J. Syst. Evol. Microbiol.">
        <title>Complete genome sequence of Corynebacterium casei LMG S-19264T (=DSM 44701T), isolated from a smear-ripened cheese.</title>
        <authorList>
            <consortium name="US DOE Joint Genome Institute (JGI-PGF)"/>
            <person name="Walter F."/>
            <person name="Albersmeier A."/>
            <person name="Kalinowski J."/>
            <person name="Ruckert C."/>
        </authorList>
    </citation>
    <scope>NUCLEOTIDE SEQUENCE</scope>
    <source>
        <strain evidence="2">CGMCC 1.16067</strain>
    </source>
</reference>
<dbReference type="SUPFAM" id="SSF159888">
    <property type="entry name" value="YdhG-like"/>
    <property type="match status" value="1"/>
</dbReference>
<comment type="caution">
    <text evidence="2">The sequence shown here is derived from an EMBL/GenBank/DDBJ whole genome shotgun (WGS) entry which is preliminary data.</text>
</comment>
<organism evidence="2 3">
    <name type="scientific">Marmoricola endophyticus</name>
    <dbReference type="NCBI Taxonomy" id="2040280"/>
    <lineage>
        <taxon>Bacteria</taxon>
        <taxon>Bacillati</taxon>
        <taxon>Actinomycetota</taxon>
        <taxon>Actinomycetes</taxon>
        <taxon>Propionibacteriales</taxon>
        <taxon>Nocardioidaceae</taxon>
        <taxon>Marmoricola</taxon>
    </lineage>
</organism>
<sequence length="116" mass="12321">MSSTPEVEAYVAALPDATRPRFEQLLALVRECTGDGFTEALRYGVPTLRREGRNVLHVGGFAAHVAVYPLPDTTADPGLAAAMAPYVAGKGTLRFPHAQPLPEAVVRRVVGALVGR</sequence>
<evidence type="ECO:0000313" key="3">
    <source>
        <dbReference type="Proteomes" id="UP000649179"/>
    </source>
</evidence>
<dbReference type="EMBL" id="BMKQ01000001">
    <property type="protein sequence ID" value="GGF46837.1"/>
    <property type="molecule type" value="Genomic_DNA"/>
</dbReference>
<gene>
    <name evidence="2" type="ORF">GCM10011519_21050</name>
</gene>
<reference evidence="2" key="2">
    <citation type="submission" date="2020-09" db="EMBL/GenBank/DDBJ databases">
        <authorList>
            <person name="Sun Q."/>
            <person name="Zhou Y."/>
        </authorList>
    </citation>
    <scope>NUCLEOTIDE SEQUENCE</scope>
    <source>
        <strain evidence="2">CGMCC 1.16067</strain>
    </source>
</reference>
<dbReference type="Gene3D" id="3.90.1150.200">
    <property type="match status" value="1"/>
</dbReference>
<dbReference type="InterPro" id="IPR014922">
    <property type="entry name" value="YdhG-like"/>
</dbReference>
<keyword evidence="3" id="KW-1185">Reference proteome</keyword>
<evidence type="ECO:0000259" key="1">
    <source>
        <dbReference type="Pfam" id="PF08818"/>
    </source>
</evidence>
<feature type="domain" description="YdhG-like" evidence="1">
    <location>
        <begin position="19"/>
        <end position="111"/>
    </location>
</feature>